<protein>
    <submittedName>
        <fullName evidence="4">Tetratricopeptide (TPR) repeat protein</fullName>
    </submittedName>
</protein>
<evidence type="ECO:0000313" key="5">
    <source>
        <dbReference type="Proteomes" id="UP000585836"/>
    </source>
</evidence>
<feature type="compositionally biased region" description="Low complexity" evidence="2">
    <location>
        <begin position="581"/>
        <end position="611"/>
    </location>
</feature>
<dbReference type="Gene3D" id="1.10.510.10">
    <property type="entry name" value="Transferase(Phosphotransferase) domain 1"/>
    <property type="match status" value="1"/>
</dbReference>
<dbReference type="GO" id="GO:0005524">
    <property type="term" value="F:ATP binding"/>
    <property type="evidence" value="ECO:0007669"/>
    <property type="project" value="InterPro"/>
</dbReference>
<comment type="caution">
    <text evidence="4">The sequence shown here is derived from an EMBL/GenBank/DDBJ whole genome shotgun (WGS) entry which is preliminary data.</text>
</comment>
<dbReference type="Proteomes" id="UP000585836">
    <property type="component" value="Unassembled WGS sequence"/>
</dbReference>
<keyword evidence="5" id="KW-1185">Reference proteome</keyword>
<dbReference type="SMART" id="SM00028">
    <property type="entry name" value="TPR"/>
    <property type="match status" value="5"/>
</dbReference>
<dbReference type="InterPro" id="IPR019734">
    <property type="entry name" value="TPR_rpt"/>
</dbReference>
<dbReference type="Pfam" id="PF00069">
    <property type="entry name" value="Pkinase"/>
    <property type="match status" value="1"/>
</dbReference>
<sequence>MQQPPGQQPIGSLGEHLLVYEILRGGMGEVLLCGERDSDTPQFALKTFQRRFFFDRAVRDAFVREVVLWSRLTGLPHIMPALSLETFEGRPFVVMPVVPPGPLGGRTVRDLLTDGTALPAAAVLPLAFQTAVGMHLAQRKIPGLVHGDLKPENLLVLGRWLLVSDLGLSRVTGRHGPSDLESTWAYRAPECWDADAEPSVAADVYAFGTVLFELLTGHTPYTVAGKREWEAAHRSGTLPSAPPPSDGPADDRLGGALMSLARDCLAPRPQQRPRDFGVVVERVRTAADTHEPMSSLMLMHESAALAAVLAEQQAQLDEQRIVSLFGMGEPQLGLEEIDSLPPERVTATLRYRRGTALSLLGQDDEALFSFGQALDMGLPTRTGWACQVEVALSYKRLGDLERAEQLLKVLAVEAPPDMRVAVLSNLATVHLAADRPQAALDLLTRVTAEYSDAWQAWGNQGRALEELGEWARAVDAYQHGLEVAPQETILQFRLAVVCMDHLRDIHTAWQALEMAHAQGLSTPEWYVRFLACQLLMKRTDEALALDAAARDELGEADATTLWNTAVDLARGIAEPGRDSTGAGLPDPAPAPAVASGAASATPPARPASAGACDAVPRQTPDPAGAAPRGEAPLSPATPFLNARMNMHTQLYTVDFYLAGDAEPGHYAAAFTDNLRRFSVRMGVEYPRGELRDTPFYFTRCPGCGGAVLTNRDAGKDLRCRWCDTTAPAREVRDGTLDRLRDAAERAAGLDRVDLSGHVLSLLVDTKDRERARRVRSIATAAGWELVADDHPLSSFLRAEVDRRGMGAAGSPTALVLRRTAPPRSHAYADRTPPDVERLLVTLRGELGQIVSLSHVHDPAADDPIARFLHGDREYTVGFWQRLTDEQPLDPLRHRGLAEALMSAERLDEALVPARRAVGLLPTEAACWAVLGRVHLRKRETTEAAEAFEKSLALDPVQPLVLLMLADCYRALDRPQDATEAASRAAALGRS</sequence>
<dbReference type="GO" id="GO:0004674">
    <property type="term" value="F:protein serine/threonine kinase activity"/>
    <property type="evidence" value="ECO:0007669"/>
    <property type="project" value="TreeGrafter"/>
</dbReference>
<dbReference type="InterPro" id="IPR000719">
    <property type="entry name" value="Prot_kinase_dom"/>
</dbReference>
<dbReference type="SMART" id="SM00220">
    <property type="entry name" value="S_TKc"/>
    <property type="match status" value="1"/>
</dbReference>
<feature type="region of interest" description="Disordered" evidence="2">
    <location>
        <begin position="233"/>
        <end position="253"/>
    </location>
</feature>
<feature type="region of interest" description="Disordered" evidence="2">
    <location>
        <begin position="573"/>
        <end position="636"/>
    </location>
</feature>
<keyword evidence="1" id="KW-0802">TPR repeat</keyword>
<dbReference type="PROSITE" id="PS00108">
    <property type="entry name" value="PROTEIN_KINASE_ST"/>
    <property type="match status" value="1"/>
</dbReference>
<evidence type="ECO:0000256" key="2">
    <source>
        <dbReference type="SAM" id="MobiDB-lite"/>
    </source>
</evidence>
<dbReference type="EMBL" id="JACHJK010000003">
    <property type="protein sequence ID" value="MBB5926738.1"/>
    <property type="molecule type" value="Genomic_DNA"/>
</dbReference>
<dbReference type="PROSITE" id="PS50011">
    <property type="entry name" value="PROTEIN_KINASE_DOM"/>
    <property type="match status" value="1"/>
</dbReference>
<proteinExistence type="predicted"/>
<dbReference type="InterPro" id="IPR011009">
    <property type="entry name" value="Kinase-like_dom_sf"/>
</dbReference>
<accession>A0A7W9PRP8</accession>
<name>A0A7W9PRP8_9ACTN</name>
<feature type="repeat" description="TPR" evidence="1">
    <location>
        <begin position="924"/>
        <end position="957"/>
    </location>
</feature>
<dbReference type="Gene3D" id="1.25.40.10">
    <property type="entry name" value="Tetratricopeptide repeat domain"/>
    <property type="match status" value="2"/>
</dbReference>
<dbReference type="SUPFAM" id="SSF56112">
    <property type="entry name" value="Protein kinase-like (PK-like)"/>
    <property type="match status" value="1"/>
</dbReference>
<dbReference type="Gene3D" id="3.30.200.20">
    <property type="entry name" value="Phosphorylase Kinase, domain 1"/>
    <property type="match status" value="1"/>
</dbReference>
<feature type="domain" description="Protein kinase" evidence="3">
    <location>
        <begin position="16"/>
        <end position="293"/>
    </location>
</feature>
<reference evidence="4 5" key="1">
    <citation type="submission" date="2020-08" db="EMBL/GenBank/DDBJ databases">
        <title>Genomic Encyclopedia of Type Strains, Phase III (KMG-III): the genomes of soil and plant-associated and newly described type strains.</title>
        <authorList>
            <person name="Whitman W."/>
        </authorList>
    </citation>
    <scope>NUCLEOTIDE SEQUENCE [LARGE SCALE GENOMIC DNA]</scope>
    <source>
        <strain evidence="4 5">CECT 3313</strain>
    </source>
</reference>
<dbReference type="PROSITE" id="PS50005">
    <property type="entry name" value="TPR"/>
    <property type="match status" value="2"/>
</dbReference>
<dbReference type="RefSeq" id="WP_184963626.1">
    <property type="nucleotide sequence ID" value="NZ_BAAAWF010000101.1"/>
</dbReference>
<evidence type="ECO:0000259" key="3">
    <source>
        <dbReference type="PROSITE" id="PS50011"/>
    </source>
</evidence>
<dbReference type="PANTHER" id="PTHR44329">
    <property type="entry name" value="SERINE/THREONINE-PROTEIN KINASE TNNI3K-RELATED"/>
    <property type="match status" value="1"/>
</dbReference>
<dbReference type="SUPFAM" id="SSF48452">
    <property type="entry name" value="TPR-like"/>
    <property type="match status" value="3"/>
</dbReference>
<dbReference type="Pfam" id="PF13432">
    <property type="entry name" value="TPR_16"/>
    <property type="match status" value="2"/>
</dbReference>
<gene>
    <name evidence="4" type="ORF">FHS34_002194</name>
</gene>
<dbReference type="InterPro" id="IPR051681">
    <property type="entry name" value="Ser/Thr_Kinases-Pseudokinases"/>
</dbReference>
<dbReference type="AlphaFoldDB" id="A0A7W9PRP8"/>
<evidence type="ECO:0000313" key="4">
    <source>
        <dbReference type="EMBL" id="MBB5926738.1"/>
    </source>
</evidence>
<feature type="repeat" description="TPR" evidence="1">
    <location>
        <begin position="454"/>
        <end position="487"/>
    </location>
</feature>
<organism evidence="4 5">
    <name type="scientific">Streptomyces echinatus</name>
    <dbReference type="NCBI Taxonomy" id="67293"/>
    <lineage>
        <taxon>Bacteria</taxon>
        <taxon>Bacillati</taxon>
        <taxon>Actinomycetota</taxon>
        <taxon>Actinomycetes</taxon>
        <taxon>Kitasatosporales</taxon>
        <taxon>Streptomycetaceae</taxon>
        <taxon>Streptomyces</taxon>
    </lineage>
</organism>
<dbReference type="InterPro" id="IPR008271">
    <property type="entry name" value="Ser/Thr_kinase_AS"/>
</dbReference>
<dbReference type="InterPro" id="IPR011990">
    <property type="entry name" value="TPR-like_helical_dom_sf"/>
</dbReference>
<evidence type="ECO:0000256" key="1">
    <source>
        <dbReference type="PROSITE-ProRule" id="PRU00339"/>
    </source>
</evidence>